<evidence type="ECO:0000256" key="1">
    <source>
        <dbReference type="SAM" id="MobiDB-lite"/>
    </source>
</evidence>
<dbReference type="AlphaFoldDB" id="A0A4Y7TA46"/>
<protein>
    <submittedName>
        <fullName evidence="2">Uncharacterized protein</fullName>
    </submittedName>
</protein>
<feature type="region of interest" description="Disordered" evidence="1">
    <location>
        <begin position="498"/>
        <end position="538"/>
    </location>
</feature>
<reference evidence="2 3" key="1">
    <citation type="journal article" date="2019" name="Nat. Ecol. Evol.">
        <title>Megaphylogeny resolves global patterns of mushroom evolution.</title>
        <authorList>
            <person name="Varga T."/>
            <person name="Krizsan K."/>
            <person name="Foldi C."/>
            <person name="Dima B."/>
            <person name="Sanchez-Garcia M."/>
            <person name="Sanchez-Ramirez S."/>
            <person name="Szollosi G.J."/>
            <person name="Szarkandi J.G."/>
            <person name="Papp V."/>
            <person name="Albert L."/>
            <person name="Andreopoulos W."/>
            <person name="Angelini C."/>
            <person name="Antonin V."/>
            <person name="Barry K.W."/>
            <person name="Bougher N.L."/>
            <person name="Buchanan P."/>
            <person name="Buyck B."/>
            <person name="Bense V."/>
            <person name="Catcheside P."/>
            <person name="Chovatia M."/>
            <person name="Cooper J."/>
            <person name="Damon W."/>
            <person name="Desjardin D."/>
            <person name="Finy P."/>
            <person name="Geml J."/>
            <person name="Haridas S."/>
            <person name="Hughes K."/>
            <person name="Justo A."/>
            <person name="Karasinski D."/>
            <person name="Kautmanova I."/>
            <person name="Kiss B."/>
            <person name="Kocsube S."/>
            <person name="Kotiranta H."/>
            <person name="LaButti K.M."/>
            <person name="Lechner B.E."/>
            <person name="Liimatainen K."/>
            <person name="Lipzen A."/>
            <person name="Lukacs Z."/>
            <person name="Mihaltcheva S."/>
            <person name="Morgado L.N."/>
            <person name="Niskanen T."/>
            <person name="Noordeloos M.E."/>
            <person name="Ohm R.A."/>
            <person name="Ortiz-Santana B."/>
            <person name="Ovrebo C."/>
            <person name="Racz N."/>
            <person name="Riley R."/>
            <person name="Savchenko A."/>
            <person name="Shiryaev A."/>
            <person name="Soop K."/>
            <person name="Spirin V."/>
            <person name="Szebenyi C."/>
            <person name="Tomsovsky M."/>
            <person name="Tulloss R.E."/>
            <person name="Uehling J."/>
            <person name="Grigoriev I.V."/>
            <person name="Vagvolgyi C."/>
            <person name="Papp T."/>
            <person name="Martin F.M."/>
            <person name="Miettinen O."/>
            <person name="Hibbett D.S."/>
            <person name="Nagy L.G."/>
        </authorList>
    </citation>
    <scope>NUCLEOTIDE SEQUENCE [LARGE SCALE GENOMIC DNA]</scope>
    <source>
        <strain evidence="2 3">FP101781</strain>
    </source>
</reference>
<feature type="region of interest" description="Disordered" evidence="1">
    <location>
        <begin position="932"/>
        <end position="1024"/>
    </location>
</feature>
<proteinExistence type="predicted"/>
<evidence type="ECO:0000313" key="2">
    <source>
        <dbReference type="EMBL" id="TEB30814.1"/>
    </source>
</evidence>
<organism evidence="2 3">
    <name type="scientific">Coprinellus micaceus</name>
    <name type="common">Glistening ink-cap mushroom</name>
    <name type="synonym">Coprinus micaceus</name>
    <dbReference type="NCBI Taxonomy" id="71717"/>
    <lineage>
        <taxon>Eukaryota</taxon>
        <taxon>Fungi</taxon>
        <taxon>Dikarya</taxon>
        <taxon>Basidiomycota</taxon>
        <taxon>Agaricomycotina</taxon>
        <taxon>Agaricomycetes</taxon>
        <taxon>Agaricomycetidae</taxon>
        <taxon>Agaricales</taxon>
        <taxon>Agaricineae</taxon>
        <taxon>Psathyrellaceae</taxon>
        <taxon>Coprinellus</taxon>
    </lineage>
</organism>
<dbReference type="STRING" id="71717.A0A4Y7TA46"/>
<feature type="compositionally biased region" description="Low complexity" evidence="1">
    <location>
        <begin position="515"/>
        <end position="527"/>
    </location>
</feature>
<feature type="compositionally biased region" description="Acidic residues" evidence="1">
    <location>
        <begin position="966"/>
        <end position="995"/>
    </location>
</feature>
<gene>
    <name evidence="2" type="ORF">FA13DRAFT_1630196</name>
</gene>
<feature type="compositionally biased region" description="Basic and acidic residues" evidence="1">
    <location>
        <begin position="1010"/>
        <end position="1019"/>
    </location>
</feature>
<dbReference type="InterPro" id="IPR041078">
    <property type="entry name" value="Plavaka"/>
</dbReference>
<dbReference type="Proteomes" id="UP000298030">
    <property type="component" value="Unassembled WGS sequence"/>
</dbReference>
<sequence length="1035" mass="117388">MSLKRSAWVDDEGWKTSPVEIEVPIHDQMEDGCGVEKHTMGMLYHRSIVSIVQEKIMNANDSQLFHQDGFELLWKPGAEDAASPEFRVLSELYHSDAFLNAQKEVRQSPPPQIKDCKLPRVVVALMFWSDATQISTFSPKKLWPLYMLFGNESKHKRGKKESESLGEHVAYFDTISDEFKDYVTARTGGKIPPDLLTHLHRECFHAQWSIILDDELLKAIVEGLEIMCPDGIKRRFFIRIFTYAADYPERVLIATIRGLGNCPCVRCLVPKSKLNQTGTPEDTAFRKSHPRVDDSVRRESVKLAKSAIQEGYAVQGKRVLAQLTDGGAPTMSAFSERLGSTGFDIFASLTVDLLHEYESGVFKTFFAHLIRVLEASAAGSALRHEMDRRRTDTRIHSYRLVPTFNQTIRKFSANTSQLARRAAQDYEDLLQCAIPVFDGLIPGPLNALVLRVLFCNARWHALAKLRMQTEATICLLEEATEQLGDQFRHFATITREATKRDKAARARRKGKTKEAPTGTSSPLGSTTADGSGAPPKRRRVHLNISTIKFHMLGHYTPNIRAFGPTDLYSTEWGESFHQAPKAWAKHSPWRQIRKGVSQHERRRRRLRRIKHRIIAQGESLKLKELQEQRTAARNPDIHHFIGTSKQDPVWLAELSHNGRFSTDPASTNFVRTLKQHLLPRYLALISPESTAQDIAALTRTHDWSNITFKEDRIYTHKIMRVKYDTYDARRDEDIVHLETDRCNIMVHNSAYPASSPHPFRYGKVLGILHAEVAHVGSIGRIKGGYWFSHMEFLWVRWYQHILATDTHELDKVVFLPINKPGTLEFIDPSLVLRACHIVPRFNAGRRFPNGTGNSALAQDQDDWNEYFINRFVDRDMFMRYEWGLAVGHTYTHCDAVGANLEVISRSRNHNTGNPVWSEGRDREVGQVVEAGETGADARTNSTRGGNGKAVGGSPEDSEDGIHGSENDSEGEGEDDDEGDKDGESEESDEDGEYYDADQYNGKAYDPEADDGCRFSKGYESEEEREYLVFGEGRAW</sequence>
<evidence type="ECO:0000313" key="3">
    <source>
        <dbReference type="Proteomes" id="UP000298030"/>
    </source>
</evidence>
<keyword evidence="3" id="KW-1185">Reference proteome</keyword>
<dbReference type="Pfam" id="PF18759">
    <property type="entry name" value="Plavaka"/>
    <property type="match status" value="1"/>
</dbReference>
<accession>A0A4Y7TA46</accession>
<comment type="caution">
    <text evidence="2">The sequence shown here is derived from an EMBL/GenBank/DDBJ whole genome shotgun (WGS) entry which is preliminary data.</text>
</comment>
<dbReference type="EMBL" id="QPFP01000021">
    <property type="protein sequence ID" value="TEB30814.1"/>
    <property type="molecule type" value="Genomic_DNA"/>
</dbReference>
<name>A0A4Y7TA46_COPMI</name>
<dbReference type="OrthoDB" id="3208495at2759"/>